<comment type="caution">
    <text evidence="1">The sequence shown here is derived from an EMBL/GenBank/DDBJ whole genome shotgun (WGS) entry which is preliminary data.</text>
</comment>
<sequence>LRQTATDRTRLDDADFLSAVLENTLGTAPRAMDLAYWSGFLAGVGGDRGDALLRISELPEHQEALLELPVSGAEFSPIG</sequence>
<organism evidence="1 2">
    <name type="scientific">Siccirubricoccus soli</name>
    <dbReference type="NCBI Taxonomy" id="2899147"/>
    <lineage>
        <taxon>Bacteria</taxon>
        <taxon>Pseudomonadati</taxon>
        <taxon>Pseudomonadota</taxon>
        <taxon>Alphaproteobacteria</taxon>
        <taxon>Acetobacterales</taxon>
        <taxon>Roseomonadaceae</taxon>
        <taxon>Siccirubricoccus</taxon>
    </lineage>
</organism>
<name>A0ABT1D9K6_9PROT</name>
<evidence type="ECO:0000313" key="2">
    <source>
        <dbReference type="Proteomes" id="UP001523392"/>
    </source>
</evidence>
<protein>
    <submittedName>
        <fullName evidence="1">DUF4214 domain-containing protein</fullName>
    </submittedName>
</protein>
<keyword evidence="2" id="KW-1185">Reference proteome</keyword>
<gene>
    <name evidence="1" type="ORF">JYK14_20980</name>
</gene>
<accession>A0ABT1D9K6</accession>
<dbReference type="EMBL" id="JAFIRR010000144">
    <property type="protein sequence ID" value="MCO6418612.1"/>
    <property type="molecule type" value="Genomic_DNA"/>
</dbReference>
<reference evidence="1 2" key="1">
    <citation type="submission" date="2021-12" db="EMBL/GenBank/DDBJ databases">
        <title>Siccirubricoccus leaddurans sp. nov., a high concentration Zn2+ tolerance bacterium.</title>
        <authorList>
            <person name="Cao Y."/>
        </authorList>
    </citation>
    <scope>NUCLEOTIDE SEQUENCE [LARGE SCALE GENOMIC DNA]</scope>
    <source>
        <strain evidence="1 2">KC 17139</strain>
    </source>
</reference>
<dbReference type="Proteomes" id="UP001523392">
    <property type="component" value="Unassembled WGS sequence"/>
</dbReference>
<proteinExistence type="predicted"/>
<dbReference type="RefSeq" id="WP_252955241.1">
    <property type="nucleotide sequence ID" value="NZ_JAFIRR010000144.1"/>
</dbReference>
<evidence type="ECO:0000313" key="1">
    <source>
        <dbReference type="EMBL" id="MCO6418612.1"/>
    </source>
</evidence>
<feature type="non-terminal residue" evidence="1">
    <location>
        <position position="1"/>
    </location>
</feature>